<comment type="caution">
    <text evidence="12">The sequence shown here is derived from an EMBL/GenBank/DDBJ whole genome shotgun (WGS) entry which is preliminary data.</text>
</comment>
<keyword evidence="8" id="KW-1133">Transmembrane helix</keyword>
<dbReference type="Gene3D" id="3.30.1150.10">
    <property type="match status" value="1"/>
</dbReference>
<evidence type="ECO:0000256" key="5">
    <source>
        <dbReference type="ARBA" id="ARBA00022519"/>
    </source>
</evidence>
<evidence type="ECO:0000256" key="8">
    <source>
        <dbReference type="ARBA" id="ARBA00022989"/>
    </source>
</evidence>
<keyword evidence="10" id="KW-0732">Signal</keyword>
<dbReference type="Pfam" id="PF03544">
    <property type="entry name" value="TonB_C"/>
    <property type="match status" value="1"/>
</dbReference>
<evidence type="ECO:0000256" key="1">
    <source>
        <dbReference type="ARBA" id="ARBA00004383"/>
    </source>
</evidence>
<reference evidence="12" key="1">
    <citation type="submission" date="2020-05" db="EMBL/GenBank/DDBJ databases">
        <title>Chitinophaga laudate sp. nov., isolated from a tropical peat swamp.</title>
        <authorList>
            <person name="Goh C.B.S."/>
            <person name="Lee M.S."/>
            <person name="Parimannan S."/>
            <person name="Pasbakhsh P."/>
            <person name="Yule C.M."/>
            <person name="Rajandas H."/>
            <person name="Loke S."/>
            <person name="Croft L."/>
            <person name="Tan J.B.L."/>
        </authorList>
    </citation>
    <scope>NUCLEOTIDE SEQUENCE</scope>
    <source>
        <strain evidence="12">Mgbs1</strain>
    </source>
</reference>
<comment type="subcellular location">
    <subcellularLocation>
        <location evidence="1">Cell inner membrane</location>
        <topology evidence="1">Single-pass membrane protein</topology>
        <orientation evidence="1">Periplasmic side</orientation>
    </subcellularLocation>
</comment>
<keyword evidence="5" id="KW-0997">Cell inner membrane</keyword>
<evidence type="ECO:0000313" key="13">
    <source>
        <dbReference type="Proteomes" id="UP000281028"/>
    </source>
</evidence>
<dbReference type="GO" id="GO:0015031">
    <property type="term" value="P:protein transport"/>
    <property type="evidence" value="ECO:0007669"/>
    <property type="project" value="UniProtKB-KW"/>
</dbReference>
<keyword evidence="6" id="KW-0812">Transmembrane</keyword>
<evidence type="ECO:0000256" key="4">
    <source>
        <dbReference type="ARBA" id="ARBA00022475"/>
    </source>
</evidence>
<dbReference type="GO" id="GO:0031992">
    <property type="term" value="F:energy transducer activity"/>
    <property type="evidence" value="ECO:0007669"/>
    <property type="project" value="TreeGrafter"/>
</dbReference>
<keyword evidence="4" id="KW-1003">Cell membrane</keyword>
<evidence type="ECO:0000313" key="12">
    <source>
        <dbReference type="EMBL" id="NSL85592.1"/>
    </source>
</evidence>
<dbReference type="EMBL" id="RIAR02000001">
    <property type="protein sequence ID" value="NSL85592.1"/>
    <property type="molecule type" value="Genomic_DNA"/>
</dbReference>
<gene>
    <name evidence="12" type="ORF">ECE50_002035</name>
</gene>
<comment type="similarity">
    <text evidence="2">Belongs to the TonB family.</text>
</comment>
<dbReference type="PROSITE" id="PS52015">
    <property type="entry name" value="TONB_CTD"/>
    <property type="match status" value="1"/>
</dbReference>
<feature type="signal peptide" evidence="10">
    <location>
        <begin position="1"/>
        <end position="19"/>
    </location>
</feature>
<sequence>MKLILSLCCCCFLWQAASSQTYRFNDSTFLIFLNDQQCEVEKKEDAASFRLIYGIHQVRARYDVKDFYVTGELKMAGGSTSKERLIRDGEFAWYRKGEKRPYQTGNYSRNGKTGVWFEYYPNGKVRQQSVAYLQSEREKRRIDNRINTDEIINSWDSTGTQEVKEGNGAYSLRNDQYKVIAAGLIKNGWKEGAWEYFDSTGKKLRTEEYSHGVLQKGINFKDGQELTYTIQRVLPVFPGGTGALGSFISTKLVYPRAAISKSIQGTVLVRFTVTTDGTLRDITICQKVEPSMDKEALRVVSIMPPWTPGETYGAKQDEVFILPVRFVLE</sequence>
<dbReference type="OrthoDB" id="1039448at2"/>
<evidence type="ECO:0000259" key="11">
    <source>
        <dbReference type="PROSITE" id="PS52015"/>
    </source>
</evidence>
<protein>
    <submittedName>
        <fullName evidence="12">TonB family protein</fullName>
    </submittedName>
</protein>
<dbReference type="InterPro" id="IPR006260">
    <property type="entry name" value="TonB/TolA_C"/>
</dbReference>
<dbReference type="SUPFAM" id="SSF74653">
    <property type="entry name" value="TolA/TonB C-terminal domain"/>
    <property type="match status" value="1"/>
</dbReference>
<dbReference type="GO" id="GO:0098797">
    <property type="term" value="C:plasma membrane protein complex"/>
    <property type="evidence" value="ECO:0007669"/>
    <property type="project" value="TreeGrafter"/>
</dbReference>
<feature type="chain" id="PRO_5040218989" evidence="10">
    <location>
        <begin position="20"/>
        <end position="329"/>
    </location>
</feature>
<proteinExistence type="inferred from homology"/>
<dbReference type="GO" id="GO:0055085">
    <property type="term" value="P:transmembrane transport"/>
    <property type="evidence" value="ECO:0007669"/>
    <property type="project" value="InterPro"/>
</dbReference>
<dbReference type="NCBIfam" id="TIGR01352">
    <property type="entry name" value="tonB_Cterm"/>
    <property type="match status" value="1"/>
</dbReference>
<dbReference type="PANTHER" id="PTHR33446">
    <property type="entry name" value="PROTEIN TONB-RELATED"/>
    <property type="match status" value="1"/>
</dbReference>
<keyword evidence="7" id="KW-0653">Protein transport</keyword>
<dbReference type="InterPro" id="IPR037682">
    <property type="entry name" value="TonB_C"/>
</dbReference>
<dbReference type="InterPro" id="IPR051045">
    <property type="entry name" value="TonB-dependent_transducer"/>
</dbReference>
<evidence type="ECO:0000256" key="6">
    <source>
        <dbReference type="ARBA" id="ARBA00022692"/>
    </source>
</evidence>
<organism evidence="12 13">
    <name type="scientific">Chitinophaga solisilvae</name>
    <dbReference type="NCBI Taxonomy" id="1233460"/>
    <lineage>
        <taxon>Bacteria</taxon>
        <taxon>Pseudomonadati</taxon>
        <taxon>Bacteroidota</taxon>
        <taxon>Chitinophagia</taxon>
        <taxon>Chitinophagales</taxon>
        <taxon>Chitinophagaceae</taxon>
        <taxon>Chitinophaga</taxon>
    </lineage>
</organism>
<dbReference type="Proteomes" id="UP000281028">
    <property type="component" value="Unassembled WGS sequence"/>
</dbReference>
<evidence type="ECO:0000256" key="2">
    <source>
        <dbReference type="ARBA" id="ARBA00006555"/>
    </source>
</evidence>
<evidence type="ECO:0000256" key="7">
    <source>
        <dbReference type="ARBA" id="ARBA00022927"/>
    </source>
</evidence>
<evidence type="ECO:0000256" key="3">
    <source>
        <dbReference type="ARBA" id="ARBA00022448"/>
    </source>
</evidence>
<keyword evidence="3" id="KW-0813">Transport</keyword>
<name>A0A9Q5D719_9BACT</name>
<keyword evidence="9" id="KW-0472">Membrane</keyword>
<dbReference type="PANTHER" id="PTHR33446:SF2">
    <property type="entry name" value="PROTEIN TONB"/>
    <property type="match status" value="1"/>
</dbReference>
<evidence type="ECO:0000256" key="10">
    <source>
        <dbReference type="SAM" id="SignalP"/>
    </source>
</evidence>
<feature type="domain" description="TonB C-terminal" evidence="11">
    <location>
        <begin position="239"/>
        <end position="329"/>
    </location>
</feature>
<dbReference type="AlphaFoldDB" id="A0A9Q5D719"/>
<evidence type="ECO:0000256" key="9">
    <source>
        <dbReference type="ARBA" id="ARBA00023136"/>
    </source>
</evidence>
<accession>A0A9Q5D719</accession>
<keyword evidence="13" id="KW-1185">Reference proteome</keyword>